<evidence type="ECO:0000256" key="2">
    <source>
        <dbReference type="ARBA" id="ARBA00022630"/>
    </source>
</evidence>
<keyword evidence="2" id="KW-0285">Flavoprotein</keyword>
<comment type="caution">
    <text evidence="7">The sequence shown here is derived from an EMBL/GenBank/DDBJ whole genome shotgun (WGS) entry which is preliminary data.</text>
</comment>
<evidence type="ECO:0000259" key="6">
    <source>
        <dbReference type="Pfam" id="PF01494"/>
    </source>
</evidence>
<protein>
    <recommendedName>
        <fullName evidence="6">FAD-binding domain-containing protein</fullName>
    </recommendedName>
</protein>
<evidence type="ECO:0000256" key="4">
    <source>
        <dbReference type="ARBA" id="ARBA00023002"/>
    </source>
</evidence>
<dbReference type="Pfam" id="PF01494">
    <property type="entry name" value="FAD_binding_3"/>
    <property type="match status" value="1"/>
</dbReference>
<dbReference type="Proteomes" id="UP000701801">
    <property type="component" value="Unassembled WGS sequence"/>
</dbReference>
<gene>
    <name evidence="7" type="ORF">HYALB_00000799</name>
</gene>
<dbReference type="PANTHER" id="PTHR47178">
    <property type="entry name" value="MONOOXYGENASE, FAD-BINDING"/>
    <property type="match status" value="1"/>
</dbReference>
<dbReference type="PANTHER" id="PTHR47178:SF3">
    <property type="entry name" value="FAD-BINDING DOMAIN-CONTAINING PROTEIN"/>
    <property type="match status" value="1"/>
</dbReference>
<dbReference type="EMBL" id="CAJVRM010000240">
    <property type="protein sequence ID" value="CAG8978125.1"/>
    <property type="molecule type" value="Genomic_DNA"/>
</dbReference>
<dbReference type="InterPro" id="IPR036188">
    <property type="entry name" value="FAD/NAD-bd_sf"/>
</dbReference>
<dbReference type="InterPro" id="IPR002938">
    <property type="entry name" value="FAD-bd"/>
</dbReference>
<keyword evidence="5" id="KW-0503">Monooxygenase</keyword>
<proteinExistence type="predicted"/>
<evidence type="ECO:0000256" key="3">
    <source>
        <dbReference type="ARBA" id="ARBA00022827"/>
    </source>
</evidence>
<comment type="cofactor">
    <cofactor evidence="1">
        <name>FAD</name>
        <dbReference type="ChEBI" id="CHEBI:57692"/>
    </cofactor>
</comment>
<dbReference type="GO" id="GO:0071949">
    <property type="term" value="F:FAD binding"/>
    <property type="evidence" value="ECO:0007669"/>
    <property type="project" value="InterPro"/>
</dbReference>
<evidence type="ECO:0000313" key="8">
    <source>
        <dbReference type="Proteomes" id="UP000701801"/>
    </source>
</evidence>
<feature type="domain" description="FAD-binding" evidence="6">
    <location>
        <begin position="287"/>
        <end position="352"/>
    </location>
</feature>
<accession>A0A9N9LMP9</accession>
<dbReference type="GO" id="GO:0004497">
    <property type="term" value="F:monooxygenase activity"/>
    <property type="evidence" value="ECO:0007669"/>
    <property type="project" value="UniProtKB-KW"/>
</dbReference>
<evidence type="ECO:0000256" key="1">
    <source>
        <dbReference type="ARBA" id="ARBA00001974"/>
    </source>
</evidence>
<keyword evidence="4" id="KW-0560">Oxidoreductase</keyword>
<sequence>MISHAKIPFVVFETEPENAQRARDWNFGIHWSVPLLQDLMPPELFAKLASTRVDPHRPVQPSETLRFLNGATGIEIGAAFIPHLYRVQRSKLRALLAEGIPIQYDKAISTISYTEDGSTVAAHFEDGTTVSGTILIGADGTRSKVRNLLLGEEKAALDRLEYAALWVQAKYTAEQVKYLRSGHPLFLACCHPLGYFGWLGTHSAPDQDVPEEWVMNCYISYKEPIAEQEKCKKWPNEGNLGEVKALAELCFAEPFKSAFGWLGDEQEVWYSPLTQWDPSLPEHQWDNHSGRVTLAGDAAHPMTYQRGQGANFAIKDSLELVNHIGSFLDSETKGRKEAVRVYEQETKERAGEEVRLSYQNTEMVHVWEKVLQSPIMKHGLNPTS</sequence>
<keyword evidence="8" id="KW-1185">Reference proteome</keyword>
<evidence type="ECO:0000313" key="7">
    <source>
        <dbReference type="EMBL" id="CAG8978125.1"/>
    </source>
</evidence>
<reference evidence="7" key="1">
    <citation type="submission" date="2021-07" db="EMBL/GenBank/DDBJ databases">
        <authorList>
            <person name="Durling M."/>
        </authorList>
    </citation>
    <scope>NUCLEOTIDE SEQUENCE</scope>
</reference>
<name>A0A9N9LMP9_9HELO</name>
<organism evidence="7 8">
    <name type="scientific">Hymenoscyphus albidus</name>
    <dbReference type="NCBI Taxonomy" id="595503"/>
    <lineage>
        <taxon>Eukaryota</taxon>
        <taxon>Fungi</taxon>
        <taxon>Dikarya</taxon>
        <taxon>Ascomycota</taxon>
        <taxon>Pezizomycotina</taxon>
        <taxon>Leotiomycetes</taxon>
        <taxon>Helotiales</taxon>
        <taxon>Helotiaceae</taxon>
        <taxon>Hymenoscyphus</taxon>
    </lineage>
</organism>
<evidence type="ECO:0000256" key="5">
    <source>
        <dbReference type="ARBA" id="ARBA00023033"/>
    </source>
</evidence>
<dbReference type="OrthoDB" id="47494at2759"/>
<dbReference type="PRINTS" id="PR00420">
    <property type="entry name" value="RNGMNOXGNASE"/>
</dbReference>
<dbReference type="Gene3D" id="3.50.50.60">
    <property type="entry name" value="FAD/NAD(P)-binding domain"/>
    <property type="match status" value="1"/>
</dbReference>
<dbReference type="AlphaFoldDB" id="A0A9N9LMP9"/>
<dbReference type="SUPFAM" id="SSF51905">
    <property type="entry name" value="FAD/NAD(P)-binding domain"/>
    <property type="match status" value="1"/>
</dbReference>
<keyword evidence="3" id="KW-0274">FAD</keyword>